<dbReference type="EMBL" id="MYFO01000002">
    <property type="protein sequence ID" value="TFE91245.1"/>
    <property type="molecule type" value="Genomic_DNA"/>
</dbReference>
<dbReference type="PROSITE" id="PS51677">
    <property type="entry name" value="NODB"/>
    <property type="match status" value="1"/>
</dbReference>
<dbReference type="PANTHER" id="PTHR34216">
    <property type="match status" value="1"/>
</dbReference>
<dbReference type="Pfam" id="PF01522">
    <property type="entry name" value="Polysacc_deac_1"/>
    <property type="match status" value="1"/>
</dbReference>
<protein>
    <recommendedName>
        <fullName evidence="3">NodB homology domain-containing protein</fullName>
    </recommendedName>
</protein>
<proteinExistence type="predicted"/>
<accession>A0A4Y8QB39</accession>
<dbReference type="GO" id="GO:0016810">
    <property type="term" value="F:hydrolase activity, acting on carbon-nitrogen (but not peptide) bonds"/>
    <property type="evidence" value="ECO:0007669"/>
    <property type="project" value="InterPro"/>
</dbReference>
<dbReference type="GO" id="GO:0005576">
    <property type="term" value="C:extracellular region"/>
    <property type="evidence" value="ECO:0007669"/>
    <property type="project" value="UniProtKB-SubCell"/>
</dbReference>
<gene>
    <name evidence="4" type="ORF">B5M42_02025</name>
</gene>
<reference evidence="4 5" key="1">
    <citation type="submission" date="2017-03" db="EMBL/GenBank/DDBJ databases">
        <title>Isolation of Levoglucosan Utilizing Bacteria.</title>
        <authorList>
            <person name="Arya A.S."/>
        </authorList>
    </citation>
    <scope>NUCLEOTIDE SEQUENCE [LARGE SCALE GENOMIC DNA]</scope>
    <source>
        <strain evidence="4 5">MEC069</strain>
    </source>
</reference>
<evidence type="ECO:0000313" key="4">
    <source>
        <dbReference type="EMBL" id="TFE91245.1"/>
    </source>
</evidence>
<dbReference type="SUPFAM" id="SSF88713">
    <property type="entry name" value="Glycoside hydrolase/deacetylase"/>
    <property type="match status" value="1"/>
</dbReference>
<dbReference type="InterPro" id="IPR051398">
    <property type="entry name" value="Polysacch_Deacetylase"/>
</dbReference>
<dbReference type="CDD" id="cd10918">
    <property type="entry name" value="CE4_NodB_like_5s_6s"/>
    <property type="match status" value="1"/>
</dbReference>
<dbReference type="PANTHER" id="PTHR34216:SF3">
    <property type="entry name" value="POLY-BETA-1,6-N-ACETYL-D-GLUCOSAMINE N-DEACETYLASE"/>
    <property type="match status" value="1"/>
</dbReference>
<dbReference type="InterPro" id="IPR011330">
    <property type="entry name" value="Glyco_hydro/deAcase_b/a-brl"/>
</dbReference>
<feature type="domain" description="NodB homology" evidence="3">
    <location>
        <begin position="92"/>
        <end position="291"/>
    </location>
</feature>
<evidence type="ECO:0000256" key="2">
    <source>
        <dbReference type="ARBA" id="ARBA00022729"/>
    </source>
</evidence>
<dbReference type="InterPro" id="IPR002509">
    <property type="entry name" value="NODB_dom"/>
</dbReference>
<dbReference type="Proteomes" id="UP000298246">
    <property type="component" value="Unassembled WGS sequence"/>
</dbReference>
<name>A0A4Y8QB39_9BACL</name>
<dbReference type="GO" id="GO:0005975">
    <property type="term" value="P:carbohydrate metabolic process"/>
    <property type="evidence" value="ECO:0007669"/>
    <property type="project" value="InterPro"/>
</dbReference>
<evidence type="ECO:0000256" key="1">
    <source>
        <dbReference type="ARBA" id="ARBA00004613"/>
    </source>
</evidence>
<evidence type="ECO:0000313" key="5">
    <source>
        <dbReference type="Proteomes" id="UP000298246"/>
    </source>
</evidence>
<keyword evidence="5" id="KW-1185">Reference proteome</keyword>
<dbReference type="OrthoDB" id="9778320at2"/>
<organism evidence="4 5">
    <name type="scientific">Paenibacillus athensensis</name>
    <dbReference type="NCBI Taxonomy" id="1967502"/>
    <lineage>
        <taxon>Bacteria</taxon>
        <taxon>Bacillati</taxon>
        <taxon>Bacillota</taxon>
        <taxon>Bacilli</taxon>
        <taxon>Bacillales</taxon>
        <taxon>Paenibacillaceae</taxon>
        <taxon>Paenibacillus</taxon>
    </lineage>
</organism>
<dbReference type="Gene3D" id="3.20.20.370">
    <property type="entry name" value="Glycoside hydrolase/deacetylase"/>
    <property type="match status" value="1"/>
</dbReference>
<sequence>MYKGIGITLLLGIITLTLLLSPLQARPANTTSYRDQVAVLMYHHIHDKDESSSTITSALFRSQLRMLKDNGYRFLTLAEFESFMQGAPVPDNAVLVTFDDGYQSFYTAAYPILRELGVPAVNFVITMNLANPLGSYIPSLSGDEIREMTQAGVGIDVGCHTDALHYKLPSGKAALVGRLSAGETDDAYKQRVAGDATACRQKLAALTTQPLDAYAYPYGIASPLAAQLVQNAGFRYAFTITPEMATRRADPLHIPRINAGSPNISPEELHRSIQRRIELLPGGVDAERSAR</sequence>
<dbReference type="AlphaFoldDB" id="A0A4Y8QB39"/>
<keyword evidence="2" id="KW-0732">Signal</keyword>
<comment type="subcellular location">
    <subcellularLocation>
        <location evidence="1">Secreted</location>
    </subcellularLocation>
</comment>
<comment type="caution">
    <text evidence="4">The sequence shown here is derived from an EMBL/GenBank/DDBJ whole genome shotgun (WGS) entry which is preliminary data.</text>
</comment>
<evidence type="ECO:0000259" key="3">
    <source>
        <dbReference type="PROSITE" id="PS51677"/>
    </source>
</evidence>
<dbReference type="RefSeq" id="WP_134749174.1">
    <property type="nucleotide sequence ID" value="NZ_MYFO02000004.1"/>
</dbReference>